<evidence type="ECO:0000313" key="1">
    <source>
        <dbReference type="EMBL" id="MCG2430036.1"/>
    </source>
</evidence>
<reference evidence="1" key="1">
    <citation type="submission" date="2021-09" db="EMBL/GenBank/DDBJ databases">
        <title>Genome of Aequorivita sp. strain F64183.</title>
        <authorList>
            <person name="Wang Y."/>
        </authorList>
    </citation>
    <scope>NUCLEOTIDE SEQUENCE</scope>
    <source>
        <strain evidence="1">F64183</strain>
    </source>
</reference>
<protein>
    <recommendedName>
        <fullName evidence="3">Lipoprotein</fullName>
    </recommendedName>
</protein>
<evidence type="ECO:0000313" key="2">
    <source>
        <dbReference type="Proteomes" id="UP001139462"/>
    </source>
</evidence>
<dbReference type="EMBL" id="JAIRBB010000001">
    <property type="protein sequence ID" value="MCG2430036.1"/>
    <property type="molecule type" value="Genomic_DNA"/>
</dbReference>
<dbReference type="PROSITE" id="PS51257">
    <property type="entry name" value="PROKAR_LIPOPROTEIN"/>
    <property type="match status" value="1"/>
</dbReference>
<dbReference type="RefSeq" id="WP_237606769.1">
    <property type="nucleotide sequence ID" value="NZ_JAIRBB010000001.1"/>
</dbReference>
<accession>A0A9X1UBX8</accession>
<organism evidence="1 2">
    <name type="scientific">Aequorivita xiaoshiensis</name>
    <dbReference type="NCBI Taxonomy" id="2874476"/>
    <lineage>
        <taxon>Bacteria</taxon>
        <taxon>Pseudomonadati</taxon>
        <taxon>Bacteroidota</taxon>
        <taxon>Flavobacteriia</taxon>
        <taxon>Flavobacteriales</taxon>
        <taxon>Flavobacteriaceae</taxon>
        <taxon>Aequorivita</taxon>
    </lineage>
</organism>
<dbReference type="AlphaFoldDB" id="A0A9X1UBX8"/>
<keyword evidence="2" id="KW-1185">Reference proteome</keyword>
<name>A0A9X1UBX8_9FLAO</name>
<gene>
    <name evidence="1" type="ORF">K8344_02805</name>
</gene>
<evidence type="ECO:0008006" key="3">
    <source>
        <dbReference type="Google" id="ProtNLM"/>
    </source>
</evidence>
<comment type="caution">
    <text evidence="1">The sequence shown here is derived from an EMBL/GenBank/DDBJ whole genome shotgun (WGS) entry which is preliminary data.</text>
</comment>
<sequence length="200" mass="22504">MKKYIVALFVLGTLIACKDNPVSKKVKETKESVSNTTNAVKEMTKMQDDIKELQESTPLTNEDFKSWLPDQVDGMKRISYKAGQTGMMGIASIEATYANEDKSKKFSFNIIDGAGQMGAAATAGMRMVMTQDFEEEDENGFKRTTTKRGTKAIEEYRTRDNRSKIQLMEGNRFYIDATGTNMDLDETWEAIDELDIDDLG</sequence>
<proteinExistence type="predicted"/>
<dbReference type="Proteomes" id="UP001139462">
    <property type="component" value="Unassembled WGS sequence"/>
</dbReference>